<evidence type="ECO:0000259" key="1">
    <source>
        <dbReference type="PROSITE" id="PS50837"/>
    </source>
</evidence>
<dbReference type="Gene3D" id="3.40.50.300">
    <property type="entry name" value="P-loop containing nucleotide triphosphate hydrolases"/>
    <property type="match status" value="1"/>
</dbReference>
<organism evidence="2 3">
    <name type="scientific">Candidatus Bandiella euplotis</name>
    <dbReference type="NCBI Taxonomy" id="1664265"/>
    <lineage>
        <taxon>Bacteria</taxon>
        <taxon>Pseudomonadati</taxon>
        <taxon>Pseudomonadota</taxon>
        <taxon>Alphaproteobacteria</taxon>
        <taxon>Rickettsiales</taxon>
        <taxon>Candidatus Midichloriaceae</taxon>
        <taxon>Candidatus Bandiella</taxon>
    </lineage>
</organism>
<keyword evidence="2" id="KW-0378">Hydrolase</keyword>
<accession>A0ABZ0UJT2</accession>
<name>A0ABZ0UJT2_9RICK</name>
<dbReference type="Pfam" id="PF05729">
    <property type="entry name" value="NACHT"/>
    <property type="match status" value="1"/>
</dbReference>
<dbReference type="InterPro" id="IPR027417">
    <property type="entry name" value="P-loop_NTPase"/>
</dbReference>
<dbReference type="Proteomes" id="UP001327219">
    <property type="component" value="Chromosome"/>
</dbReference>
<evidence type="ECO:0000313" key="3">
    <source>
        <dbReference type="Proteomes" id="UP001327219"/>
    </source>
</evidence>
<feature type="domain" description="NACHT" evidence="1">
    <location>
        <begin position="95"/>
        <end position="245"/>
    </location>
</feature>
<gene>
    <name evidence="2" type="ORF">Bandiella_00476</name>
</gene>
<proteinExistence type="predicted"/>
<dbReference type="SUPFAM" id="SSF52540">
    <property type="entry name" value="P-loop containing nucleoside triphosphate hydrolases"/>
    <property type="match status" value="1"/>
</dbReference>
<reference evidence="2 3" key="1">
    <citation type="submission" date="2022-11" db="EMBL/GenBank/DDBJ databases">
        <title>Host association and intracellularity evolved multiple times independently in the Rickettsiales.</title>
        <authorList>
            <person name="Castelli M."/>
            <person name="Nardi T."/>
            <person name="Gammuto L."/>
            <person name="Bellinzona G."/>
            <person name="Sabaneyeva E."/>
            <person name="Potekhin A."/>
            <person name="Serra V."/>
            <person name="Petroni G."/>
            <person name="Sassera D."/>
        </authorList>
    </citation>
    <scope>NUCLEOTIDE SEQUENCE [LARGE SCALE GENOMIC DNA]</scope>
    <source>
        <strain evidence="2 3">NDG2</strain>
    </source>
</reference>
<sequence length="931" mass="105213">MQTTKHTRESITESKAIEAGAKGEVTELTRKLQVIYKAQDVLPKLIEDASIPEQKMDEYYVKLQIIMEDKTADEARLPIELQDMFNPAGKQGAVGRVLVHGVAGVGKTTFLNHIAYEWGKGRVFGDKFDYVFKVRLKSLLDESLCDELDTHDTKDKLAAFIQRCIEQQQVEQQYKEGATSTTTDAPMFTDISIAEIKAADKTRTVLLLDGYDEIEHLNRGTHVVRELLNKIFDYPNVVLTSRPNAVSSSLENRFERKIENIGLGYDGVDQYIDKYFSKQAESLNGEIDGFMSTHPTATKVMLLRHYEKQRDARSADIRAHLESVDGGRDLDESLADFKVHITKYHQELKDSLFAIYKANPILRETLTTPINTAMICLVSSDLEVMAKFKGYFNTGELYEGVVVWLGKRYLHKFQKDDLEDLNFERILNLDELKVLKTAAHDKFIINKLMIPGNDIDRLAHEVNNKLGIRQLNKFGLLKAETGKIGLAVEMMLYGTPEDGEIKPGKLYLYLEGKQLWYSILGRAGVERNLLDGEESLKSILDSIKNAITKKQRQLAEPELQALSKFGASKGYAVYSDAKDAKSPKLTETDEVKEAKDLIHRNHFFIHLSFQEYLTAYLLKEKLMGDLKPGVTESAHREAIMVADFIAEHRNEARYLMTLKFLSGLVTKEESEVLVTRFWEAMTCNVDGVLELGADRKVTLLMHLLAQARREGELDARIPNLKKIVGFIDSVVLKDLLNWEETIKLSGYLSSNMKDSLLHMLEGDLDYPTSLRDKIEEGTFSPKAKSPRTAKETTVPEVIVAKTSAAISMVAALSNKFDARKIFDLLKTKYLAEGCNWHITKAALNAMAEFAKPLAPLPKEEVISLNHQLIDKYLNNNDLRDVAVSTMGVVVGLSNDISQVSDKMLDRLIAFLRDKEKADYRVLDSVVMRFVV</sequence>
<dbReference type="PANTHER" id="PTHR46844:SF1">
    <property type="entry name" value="SLR5058 PROTEIN"/>
    <property type="match status" value="1"/>
</dbReference>
<evidence type="ECO:0000313" key="2">
    <source>
        <dbReference type="EMBL" id="WPX96366.1"/>
    </source>
</evidence>
<dbReference type="InterPro" id="IPR007111">
    <property type="entry name" value="NACHT_NTPase"/>
</dbReference>
<keyword evidence="3" id="KW-1185">Reference proteome</keyword>
<dbReference type="GO" id="GO:0016787">
    <property type="term" value="F:hydrolase activity"/>
    <property type="evidence" value="ECO:0007669"/>
    <property type="project" value="UniProtKB-KW"/>
</dbReference>
<protein>
    <submittedName>
        <fullName evidence="2">P-loop containing nucleoside triphosphate hydrolase family protein</fullName>
    </submittedName>
</protein>
<dbReference type="EMBL" id="CP110820">
    <property type="protein sequence ID" value="WPX96366.1"/>
    <property type="molecule type" value="Genomic_DNA"/>
</dbReference>
<dbReference type="PANTHER" id="PTHR46844">
    <property type="entry name" value="SLR5058 PROTEIN"/>
    <property type="match status" value="1"/>
</dbReference>
<dbReference type="RefSeq" id="WP_323733192.1">
    <property type="nucleotide sequence ID" value="NZ_CP110820.1"/>
</dbReference>
<dbReference type="PROSITE" id="PS50837">
    <property type="entry name" value="NACHT"/>
    <property type="match status" value="1"/>
</dbReference>